<accession>A0A835BB17</accession>
<comment type="subcellular location">
    <subcellularLocation>
        <location evidence="1">Nucleus</location>
    </subcellularLocation>
</comment>
<evidence type="ECO:0000256" key="4">
    <source>
        <dbReference type="ARBA" id="ARBA00023242"/>
    </source>
</evidence>
<dbReference type="AlphaFoldDB" id="A0A835BB17"/>
<dbReference type="GO" id="GO:0005634">
    <property type="term" value="C:nucleus"/>
    <property type="evidence" value="ECO:0007669"/>
    <property type="project" value="UniProtKB-SubCell"/>
</dbReference>
<evidence type="ECO:0000256" key="3">
    <source>
        <dbReference type="ARBA" id="ARBA00023108"/>
    </source>
</evidence>
<dbReference type="OrthoDB" id="690644at2759"/>
<reference evidence="7" key="1">
    <citation type="submission" date="2020-07" db="EMBL/GenBank/DDBJ databases">
        <title>Genome sequence and genetic diversity analysis of an under-domesticated orphan crop, white fonio (Digitaria exilis).</title>
        <authorList>
            <person name="Bennetzen J.L."/>
            <person name="Chen S."/>
            <person name="Ma X."/>
            <person name="Wang X."/>
            <person name="Yssel A.E.J."/>
            <person name="Chaluvadi S.R."/>
            <person name="Johnson M."/>
            <person name="Gangashetty P."/>
            <person name="Hamidou F."/>
            <person name="Sanogo M.D."/>
            <person name="Zwaenepoel A."/>
            <person name="Wallace J."/>
            <person name="Van De Peer Y."/>
            <person name="Van Deynze A."/>
        </authorList>
    </citation>
    <scope>NUCLEOTIDE SEQUENCE</scope>
    <source>
        <tissue evidence="7">Leaves</tissue>
    </source>
</reference>
<keyword evidence="4" id="KW-0539">Nucleus</keyword>
<name>A0A835BB17_9POAL</name>
<keyword evidence="3" id="KW-0090">Biological rhythms</keyword>
<feature type="compositionally biased region" description="Basic residues" evidence="5">
    <location>
        <begin position="9"/>
        <end position="18"/>
    </location>
</feature>
<evidence type="ECO:0000313" key="8">
    <source>
        <dbReference type="Proteomes" id="UP000636709"/>
    </source>
</evidence>
<dbReference type="PANTHER" id="PTHR33469">
    <property type="entry name" value="PROTEIN ELF4-LIKE 4"/>
    <property type="match status" value="1"/>
</dbReference>
<feature type="region of interest" description="Disordered" evidence="5">
    <location>
        <begin position="1"/>
        <end position="20"/>
    </location>
</feature>
<organism evidence="7 8">
    <name type="scientific">Digitaria exilis</name>
    <dbReference type="NCBI Taxonomy" id="1010633"/>
    <lineage>
        <taxon>Eukaryota</taxon>
        <taxon>Viridiplantae</taxon>
        <taxon>Streptophyta</taxon>
        <taxon>Embryophyta</taxon>
        <taxon>Tracheophyta</taxon>
        <taxon>Spermatophyta</taxon>
        <taxon>Magnoliopsida</taxon>
        <taxon>Liliopsida</taxon>
        <taxon>Poales</taxon>
        <taxon>Poaceae</taxon>
        <taxon>PACMAD clade</taxon>
        <taxon>Panicoideae</taxon>
        <taxon>Panicodae</taxon>
        <taxon>Paniceae</taxon>
        <taxon>Anthephorinae</taxon>
        <taxon>Digitaria</taxon>
    </lineage>
</organism>
<dbReference type="PANTHER" id="PTHR33469:SF32">
    <property type="entry name" value="OS08G0366300 PROTEIN"/>
    <property type="match status" value="1"/>
</dbReference>
<gene>
    <name evidence="7" type="ORF">HU200_042288</name>
</gene>
<dbReference type="Pfam" id="PF07011">
    <property type="entry name" value="Elf4"/>
    <property type="match status" value="1"/>
</dbReference>
<feature type="region of interest" description="Disordered" evidence="5">
    <location>
        <begin position="184"/>
        <end position="205"/>
    </location>
</feature>
<feature type="compositionally biased region" description="Low complexity" evidence="5">
    <location>
        <begin position="53"/>
        <end position="63"/>
    </location>
</feature>
<feature type="domain" description="Protein EARLY FLOWERING 4" evidence="6">
    <location>
        <begin position="110"/>
        <end position="183"/>
    </location>
</feature>
<keyword evidence="8" id="KW-1185">Reference proteome</keyword>
<dbReference type="InterPro" id="IPR009741">
    <property type="entry name" value="EARLY_FLOWERING_4_dom"/>
</dbReference>
<comment type="caution">
    <text evidence="7">The sequence shown here is derived from an EMBL/GenBank/DDBJ whole genome shotgun (WGS) entry which is preliminary data.</text>
</comment>
<evidence type="ECO:0000256" key="2">
    <source>
        <dbReference type="ARBA" id="ARBA00009514"/>
    </source>
</evidence>
<feature type="region of interest" description="Disordered" evidence="5">
    <location>
        <begin position="27"/>
        <end position="74"/>
    </location>
</feature>
<dbReference type="GO" id="GO:0048511">
    <property type="term" value="P:rhythmic process"/>
    <property type="evidence" value="ECO:0007669"/>
    <property type="project" value="UniProtKB-KW"/>
</dbReference>
<dbReference type="EMBL" id="JACEFO010002029">
    <property type="protein sequence ID" value="KAF8688327.1"/>
    <property type="molecule type" value="Genomic_DNA"/>
</dbReference>
<evidence type="ECO:0000259" key="6">
    <source>
        <dbReference type="Pfam" id="PF07011"/>
    </source>
</evidence>
<dbReference type="Proteomes" id="UP000636709">
    <property type="component" value="Unassembled WGS sequence"/>
</dbReference>
<dbReference type="GO" id="GO:0042753">
    <property type="term" value="P:positive regulation of circadian rhythm"/>
    <property type="evidence" value="ECO:0007669"/>
    <property type="project" value="InterPro"/>
</dbReference>
<dbReference type="GO" id="GO:0009649">
    <property type="term" value="P:entrainment of circadian clock"/>
    <property type="evidence" value="ECO:0007669"/>
    <property type="project" value="TreeGrafter"/>
</dbReference>
<protein>
    <recommendedName>
        <fullName evidence="6">Protein EARLY FLOWERING 4 domain-containing protein</fullName>
    </recommendedName>
</protein>
<dbReference type="InterPro" id="IPR040462">
    <property type="entry name" value="EARLY_FLOWERING_4"/>
</dbReference>
<evidence type="ECO:0000256" key="5">
    <source>
        <dbReference type="SAM" id="MobiDB-lite"/>
    </source>
</evidence>
<evidence type="ECO:0000256" key="1">
    <source>
        <dbReference type="ARBA" id="ARBA00004123"/>
    </source>
</evidence>
<comment type="similarity">
    <text evidence="2">Belongs to the EARLY FLOWERING 4 family.</text>
</comment>
<proteinExistence type="inferred from homology"/>
<evidence type="ECO:0000313" key="7">
    <source>
        <dbReference type="EMBL" id="KAF8688327.1"/>
    </source>
</evidence>
<sequence length="205" mass="21885">MAPQVKGWHMSKSRRRSRLFWSELETQHREQRAGMAEEEPRPQPWWLRIDHGSSSANSNTDSSETGSSMEEDGGSISVEVEPYAARVRANGGAGSSGGGAAGRGGVRLPQVVQEKFGEAKGILEHNRTLIQEISQNKEADDAAALARNVALIRELNNNIANAVDLYGSLSGRLARVVAAKKAADAAKKASDRGGPSRPRSTGAGQ</sequence>